<evidence type="ECO:0000256" key="1">
    <source>
        <dbReference type="SAM" id="MobiDB-lite"/>
    </source>
</evidence>
<dbReference type="RefSeq" id="WP_316792492.1">
    <property type="nucleotide sequence ID" value="NZ_CP053540.1"/>
</dbReference>
<organism evidence="2">
    <name type="scientific">Thermoleptolyngbya oregonensis NK1-22</name>
    <dbReference type="NCBI Taxonomy" id="2547457"/>
    <lineage>
        <taxon>Bacteria</taxon>
        <taxon>Bacillati</taxon>
        <taxon>Cyanobacteriota</taxon>
        <taxon>Cyanophyceae</taxon>
        <taxon>Oculatellales</taxon>
        <taxon>Oculatellaceae</taxon>
        <taxon>Thermoleptolyngbya</taxon>
    </lineage>
</organism>
<evidence type="ECO:0000313" key="2">
    <source>
        <dbReference type="EMBL" id="WOB41722.1"/>
    </source>
</evidence>
<dbReference type="EMBL" id="CP053540">
    <property type="protein sequence ID" value="WOB41722.1"/>
    <property type="molecule type" value="Genomic_DNA"/>
</dbReference>
<protein>
    <submittedName>
        <fullName evidence="2">Uncharacterized protein</fullName>
    </submittedName>
</protein>
<gene>
    <name evidence="2" type="ORF">HNI00_08610</name>
</gene>
<dbReference type="AlphaFoldDB" id="A0AA96YK41"/>
<dbReference type="KEGG" id="tog:HNI00_08610"/>
<reference evidence="2" key="1">
    <citation type="submission" date="2020-05" db="EMBL/GenBank/DDBJ databases">
        <authorList>
            <person name="Zhu T."/>
            <person name="Keshari N."/>
            <person name="Lu X."/>
        </authorList>
    </citation>
    <scope>NUCLEOTIDE SEQUENCE</scope>
    <source>
        <strain evidence="2">NK1-22</strain>
    </source>
</reference>
<proteinExistence type="predicted"/>
<sequence length="83" mass="9679">MTYQERLNSWLVVHLRPDYRWAIAARFHRRSDADGYAQLLRQRSPGALFWVVFDSTNRQKIGQTDPLSSPPALCRLNPDLLKP</sequence>
<accession>A0AA96YK41</accession>
<feature type="region of interest" description="Disordered" evidence="1">
    <location>
        <begin position="61"/>
        <end position="83"/>
    </location>
</feature>
<name>A0AA96YK41_9CYAN</name>